<evidence type="ECO:0000256" key="5">
    <source>
        <dbReference type="SAM" id="MobiDB-lite"/>
    </source>
</evidence>
<comment type="subcellular location">
    <subcellularLocation>
        <location evidence="1">Nucleus</location>
    </subcellularLocation>
</comment>
<dbReference type="AlphaFoldDB" id="A0AAD6N323"/>
<dbReference type="Proteomes" id="UP001219568">
    <property type="component" value="Unassembled WGS sequence"/>
</dbReference>
<dbReference type="CDD" id="cd12148">
    <property type="entry name" value="fungal_TF_MHR"/>
    <property type="match status" value="1"/>
</dbReference>
<dbReference type="InterPro" id="IPR050613">
    <property type="entry name" value="Sec_Metabolite_Reg"/>
</dbReference>
<proteinExistence type="predicted"/>
<dbReference type="GO" id="GO:0005634">
    <property type="term" value="C:nucleus"/>
    <property type="evidence" value="ECO:0007669"/>
    <property type="project" value="UniProtKB-SubCell"/>
</dbReference>
<dbReference type="GO" id="GO:0006351">
    <property type="term" value="P:DNA-templated transcription"/>
    <property type="evidence" value="ECO:0007669"/>
    <property type="project" value="InterPro"/>
</dbReference>
<dbReference type="GO" id="GO:0008270">
    <property type="term" value="F:zinc ion binding"/>
    <property type="evidence" value="ECO:0007669"/>
    <property type="project" value="InterPro"/>
</dbReference>
<evidence type="ECO:0000313" key="8">
    <source>
        <dbReference type="Proteomes" id="UP001219568"/>
    </source>
</evidence>
<dbReference type="EMBL" id="JAQJZL010000015">
    <property type="protein sequence ID" value="KAJ6026488.1"/>
    <property type="molecule type" value="Genomic_DNA"/>
</dbReference>
<evidence type="ECO:0000313" key="7">
    <source>
        <dbReference type="EMBL" id="KAJ6026488.1"/>
    </source>
</evidence>
<feature type="region of interest" description="Disordered" evidence="5">
    <location>
        <begin position="1"/>
        <end position="30"/>
    </location>
</feature>
<dbReference type="GO" id="GO:0003677">
    <property type="term" value="F:DNA binding"/>
    <property type="evidence" value="ECO:0007669"/>
    <property type="project" value="InterPro"/>
</dbReference>
<feature type="domain" description="Xylanolytic transcriptional activator regulatory" evidence="6">
    <location>
        <begin position="134"/>
        <end position="269"/>
    </location>
</feature>
<gene>
    <name evidence="7" type="ORF">N7460_011305</name>
</gene>
<accession>A0AAD6N323</accession>
<keyword evidence="3" id="KW-0804">Transcription</keyword>
<evidence type="ECO:0000256" key="4">
    <source>
        <dbReference type="ARBA" id="ARBA00023242"/>
    </source>
</evidence>
<keyword evidence="8" id="KW-1185">Reference proteome</keyword>
<dbReference type="PANTHER" id="PTHR31001">
    <property type="entry name" value="UNCHARACTERIZED TRANSCRIPTIONAL REGULATORY PROTEIN"/>
    <property type="match status" value="1"/>
</dbReference>
<evidence type="ECO:0000256" key="2">
    <source>
        <dbReference type="ARBA" id="ARBA00023015"/>
    </source>
</evidence>
<reference evidence="7" key="2">
    <citation type="submission" date="2023-01" db="EMBL/GenBank/DDBJ databases">
        <authorList>
            <person name="Petersen C."/>
        </authorList>
    </citation>
    <scope>NUCLEOTIDE SEQUENCE</scope>
    <source>
        <strain evidence="7">IBT 15450</strain>
    </source>
</reference>
<evidence type="ECO:0000256" key="1">
    <source>
        <dbReference type="ARBA" id="ARBA00004123"/>
    </source>
</evidence>
<keyword evidence="4" id="KW-0539">Nucleus</keyword>
<reference evidence="7" key="1">
    <citation type="journal article" date="2023" name="IMA Fungus">
        <title>Comparative genomic study of the Penicillium genus elucidates a diverse pangenome and 15 lateral gene transfer events.</title>
        <authorList>
            <person name="Petersen C."/>
            <person name="Sorensen T."/>
            <person name="Nielsen M.R."/>
            <person name="Sondergaard T.E."/>
            <person name="Sorensen J.L."/>
            <person name="Fitzpatrick D.A."/>
            <person name="Frisvad J.C."/>
            <person name="Nielsen K.L."/>
        </authorList>
    </citation>
    <scope>NUCLEOTIDE SEQUENCE</scope>
    <source>
        <strain evidence="7">IBT 15450</strain>
    </source>
</reference>
<dbReference type="InterPro" id="IPR007219">
    <property type="entry name" value="XnlR_reg_dom"/>
</dbReference>
<protein>
    <recommendedName>
        <fullName evidence="6">Xylanolytic transcriptional activator regulatory domain-containing protein</fullName>
    </recommendedName>
</protein>
<evidence type="ECO:0000259" key="6">
    <source>
        <dbReference type="Pfam" id="PF04082"/>
    </source>
</evidence>
<keyword evidence="2" id="KW-0805">Transcription regulation</keyword>
<comment type="caution">
    <text evidence="7">The sequence shown here is derived from an EMBL/GenBank/DDBJ whole genome shotgun (WGS) entry which is preliminary data.</text>
</comment>
<dbReference type="PANTHER" id="PTHR31001:SF76">
    <property type="entry name" value="ZN(2)-C6 FUNGAL-TYPE DOMAIN-CONTAINING PROTEIN"/>
    <property type="match status" value="1"/>
</dbReference>
<organism evidence="7 8">
    <name type="scientific">Penicillium canescens</name>
    <dbReference type="NCBI Taxonomy" id="5083"/>
    <lineage>
        <taxon>Eukaryota</taxon>
        <taxon>Fungi</taxon>
        <taxon>Dikarya</taxon>
        <taxon>Ascomycota</taxon>
        <taxon>Pezizomycotina</taxon>
        <taxon>Eurotiomycetes</taxon>
        <taxon>Eurotiomycetidae</taxon>
        <taxon>Eurotiales</taxon>
        <taxon>Aspergillaceae</taxon>
        <taxon>Penicillium</taxon>
    </lineage>
</organism>
<sequence>MMSLRGRAGARRPLPTSDASVSQDRRTLTDGHQVTPFEEVGAILDEWNFGLFKHEELGGLGNRSSEKDLHFLVDTLRSVPEKTTSTRIVEFSLQMLGWIHCALRADRFLVEHEAFQNALLDGTLEVLQDHKWMAIYFSVLAVGLFFMGEEDTLSLNLPSVEQSPYPFSVCHHWYHAALQQLEYSDAMGKPQLHVVQVAAILTLCHPHFGQRYRDINLSSLAQNTARALQMHRLGSESSYPESLKCIPAWSEVTDRELGRRLWWTLVICDWLAGPRVPPSILGDSFDCVLSKGRFDYNVILEGSPLSDGVEQSFSKLSAWSEIRNHGMQAALAIVHMDNVPSTYQLLWVFGSSTIAAGVFLCLDLLTSPEDKTEAQVQDQRDSVKVCILTLQKYGYKTTICREGTQTLRRLLDLELAQQGRPVDQGGLTQIIKSMARLPEQESREHTVDGHGQWSWPALMVDQAGSLVGDDMNPLPTIASSSVPGMVGGVDQPDAYWLMDNIIFSGY</sequence>
<evidence type="ECO:0000256" key="3">
    <source>
        <dbReference type="ARBA" id="ARBA00023163"/>
    </source>
</evidence>
<name>A0AAD6N323_PENCN</name>
<dbReference type="Pfam" id="PF04082">
    <property type="entry name" value="Fungal_trans"/>
    <property type="match status" value="1"/>
</dbReference>